<dbReference type="Ensembl" id="ENSCSET00000013876.1">
    <property type="protein sequence ID" value="ENSCSEP00000013715.1"/>
    <property type="gene ID" value="ENSCSEG00000008828.1"/>
</dbReference>
<dbReference type="InterPro" id="IPR032675">
    <property type="entry name" value="LRR_dom_sf"/>
</dbReference>
<reference evidence="1 2" key="1">
    <citation type="journal article" date="2014" name="Nat. Genet.">
        <title>Whole-genome sequence of a flatfish provides insights into ZW sex chromosome evolution and adaptation to a benthic lifestyle.</title>
        <authorList>
            <person name="Chen S."/>
            <person name="Zhang G."/>
            <person name="Shao C."/>
            <person name="Huang Q."/>
            <person name="Liu G."/>
            <person name="Zhang P."/>
            <person name="Song W."/>
            <person name="An N."/>
            <person name="Chalopin D."/>
            <person name="Volff J.N."/>
            <person name="Hong Y."/>
            <person name="Li Q."/>
            <person name="Sha Z."/>
            <person name="Zhou H."/>
            <person name="Xie M."/>
            <person name="Yu Q."/>
            <person name="Liu Y."/>
            <person name="Xiang H."/>
            <person name="Wang N."/>
            <person name="Wu K."/>
            <person name="Yang C."/>
            <person name="Zhou Q."/>
            <person name="Liao X."/>
            <person name="Yang L."/>
            <person name="Hu Q."/>
            <person name="Zhang J."/>
            <person name="Meng L."/>
            <person name="Jin L."/>
            <person name="Tian Y."/>
            <person name="Lian J."/>
            <person name="Yang J."/>
            <person name="Miao G."/>
            <person name="Liu S."/>
            <person name="Liang Z."/>
            <person name="Yan F."/>
            <person name="Li Y."/>
            <person name="Sun B."/>
            <person name="Zhang H."/>
            <person name="Zhang J."/>
            <person name="Zhu Y."/>
            <person name="Du M."/>
            <person name="Zhao Y."/>
            <person name="Schartl M."/>
            <person name="Tang Q."/>
            <person name="Wang J."/>
        </authorList>
    </citation>
    <scope>NUCLEOTIDE SEQUENCE</scope>
</reference>
<dbReference type="AlphaFoldDB" id="A0A3P8VMN4"/>
<dbReference type="STRING" id="244447.ENSCSEP00000013715"/>
<protein>
    <submittedName>
        <fullName evidence="1">Uncharacterized protein</fullName>
    </submittedName>
</protein>
<dbReference type="GeneTree" id="ENSGT01020000234176"/>
<dbReference type="SUPFAM" id="SSF52047">
    <property type="entry name" value="RNI-like"/>
    <property type="match status" value="1"/>
</dbReference>
<reference evidence="1" key="3">
    <citation type="submission" date="2025-09" db="UniProtKB">
        <authorList>
            <consortium name="Ensembl"/>
        </authorList>
    </citation>
    <scope>IDENTIFICATION</scope>
</reference>
<proteinExistence type="predicted"/>
<name>A0A3P8VMN4_CYNSE</name>
<dbReference type="InParanoid" id="A0A3P8VMN4"/>
<evidence type="ECO:0000313" key="2">
    <source>
        <dbReference type="Proteomes" id="UP000265120"/>
    </source>
</evidence>
<dbReference type="Gene3D" id="3.80.10.10">
    <property type="entry name" value="Ribonuclease Inhibitor"/>
    <property type="match status" value="1"/>
</dbReference>
<organism evidence="1 2">
    <name type="scientific">Cynoglossus semilaevis</name>
    <name type="common">Tongue sole</name>
    <dbReference type="NCBI Taxonomy" id="244447"/>
    <lineage>
        <taxon>Eukaryota</taxon>
        <taxon>Metazoa</taxon>
        <taxon>Chordata</taxon>
        <taxon>Craniata</taxon>
        <taxon>Vertebrata</taxon>
        <taxon>Euteleostomi</taxon>
        <taxon>Actinopterygii</taxon>
        <taxon>Neopterygii</taxon>
        <taxon>Teleostei</taxon>
        <taxon>Neoteleostei</taxon>
        <taxon>Acanthomorphata</taxon>
        <taxon>Carangaria</taxon>
        <taxon>Pleuronectiformes</taxon>
        <taxon>Pleuronectoidei</taxon>
        <taxon>Cynoglossidae</taxon>
        <taxon>Cynoglossinae</taxon>
        <taxon>Cynoglossus</taxon>
    </lineage>
</organism>
<keyword evidence="2" id="KW-1185">Reference proteome</keyword>
<sequence>IEGGKTETDPSCEELQDVKPLFFLNLPKFSMFFRLDNCLTEISCSSLVSALKSNPFHLKKLAMSSNPLHDSGVDGIVRVLVTEDLVQIILES</sequence>
<dbReference type="Proteomes" id="UP000265120">
    <property type="component" value="Chromosome 17"/>
</dbReference>
<evidence type="ECO:0000313" key="1">
    <source>
        <dbReference type="Ensembl" id="ENSCSEP00000013715.1"/>
    </source>
</evidence>
<accession>A0A3P8VMN4</accession>
<reference evidence="1" key="2">
    <citation type="submission" date="2025-08" db="UniProtKB">
        <authorList>
            <consortium name="Ensembl"/>
        </authorList>
    </citation>
    <scope>IDENTIFICATION</scope>
</reference>